<dbReference type="GO" id="GO:0016887">
    <property type="term" value="F:ATP hydrolysis activity"/>
    <property type="evidence" value="ECO:0007669"/>
    <property type="project" value="InterPro"/>
</dbReference>
<dbReference type="InterPro" id="IPR027417">
    <property type="entry name" value="P-loop_NTPase"/>
</dbReference>
<keyword evidence="4" id="KW-0067">ATP-binding</keyword>
<evidence type="ECO:0000256" key="7">
    <source>
        <dbReference type="SAM" id="Phobius"/>
    </source>
</evidence>
<accession>A0A5S3WTA4</accession>
<dbReference type="InterPro" id="IPR039421">
    <property type="entry name" value="Type_1_exporter"/>
</dbReference>
<dbReference type="PROSITE" id="PS00211">
    <property type="entry name" value="ABC_TRANSPORTER_1"/>
    <property type="match status" value="1"/>
</dbReference>
<dbReference type="GO" id="GO:0005886">
    <property type="term" value="C:plasma membrane"/>
    <property type="evidence" value="ECO:0007669"/>
    <property type="project" value="UniProtKB-SubCell"/>
</dbReference>
<organism evidence="10 11">
    <name type="scientific">Pseudoalteromonas rubra</name>
    <dbReference type="NCBI Taxonomy" id="43658"/>
    <lineage>
        <taxon>Bacteria</taxon>
        <taxon>Pseudomonadati</taxon>
        <taxon>Pseudomonadota</taxon>
        <taxon>Gammaproteobacteria</taxon>
        <taxon>Alteromonadales</taxon>
        <taxon>Pseudoalteromonadaceae</taxon>
        <taxon>Pseudoalteromonas</taxon>
    </lineage>
</organism>
<feature type="transmembrane region" description="Helical" evidence="7">
    <location>
        <begin position="48"/>
        <end position="70"/>
    </location>
</feature>
<sequence>MRVPHKAMKPLFTLFEKIGHKDTFDSQLHEAEHNLPFIRQCAKEFSGWIAVAFIISLLGGLLQIVTFDFLGELVDWLDTSGDKTHLNNKGYQLALFAVAIAVVLPALTLVKNLVFHQLLGPNLQKNTIVKLYRTLIASPASYHEEDDPGSTAIVIVDTSEAIIDVVLQFCGFAGFLLAFLGALLFYVGNIDGWLTLPFLIWTGLFLAMLLGQWIPNAKTTNRLEAESCAQITGKLTERFARIRTVKMLSGSEYEQQFAEKWATRHRRVVAKEFRVFSHFASVVGLLNGTLIVGTGALCLQLWLNGSISVGEFSMVLALVYRVISLSEWCQEEFDAFFVSWGQVTVGREVINEFLEDIEPIEDAGKFNVSRGKITFKNVEFAYENKAPLFTDLSLKIKAGEKVGIIGPSGAGKSSLLNMLAGIDEIEAGAIYIDGKNIEDYPTDQICGEISFLNQDIGLFNQSIYENVAFGLNNVSRASVRHALEQANALEFVEVYTDARGRKGLSAFIGENGGQLSGGQRQRLALARAILRDKKILLLDEATSALDPALKAEFIRSLNTLMKGKTVISVAHSYDVLAMMDRIIEIQDGKIIRDGKPADVIDAIV</sequence>
<dbReference type="PROSITE" id="PS50929">
    <property type="entry name" value="ABC_TM1F"/>
    <property type="match status" value="1"/>
</dbReference>
<feature type="transmembrane region" description="Helical" evidence="7">
    <location>
        <begin position="193"/>
        <end position="214"/>
    </location>
</feature>
<reference evidence="10 11" key="1">
    <citation type="submission" date="2018-01" db="EMBL/GenBank/DDBJ databases">
        <authorList>
            <person name="Paulsen S."/>
            <person name="Gram L.K."/>
        </authorList>
    </citation>
    <scope>NUCLEOTIDE SEQUENCE [LARGE SCALE GENOMIC DNA]</scope>
    <source>
        <strain evidence="10 11">S2599</strain>
    </source>
</reference>
<keyword evidence="3" id="KW-0547">Nucleotide-binding</keyword>
<dbReference type="SUPFAM" id="SSF90123">
    <property type="entry name" value="ABC transporter transmembrane region"/>
    <property type="match status" value="1"/>
</dbReference>
<dbReference type="AlphaFoldDB" id="A0A5S3WTA4"/>
<feature type="transmembrane region" description="Helical" evidence="7">
    <location>
        <begin position="90"/>
        <end position="110"/>
    </location>
</feature>
<feature type="domain" description="ABC transporter" evidence="8">
    <location>
        <begin position="373"/>
        <end position="604"/>
    </location>
</feature>
<evidence type="ECO:0000259" key="8">
    <source>
        <dbReference type="PROSITE" id="PS50893"/>
    </source>
</evidence>
<evidence type="ECO:0000256" key="4">
    <source>
        <dbReference type="ARBA" id="ARBA00022840"/>
    </source>
</evidence>
<comment type="caution">
    <text evidence="10">The sequence shown here is derived from an EMBL/GenBank/DDBJ whole genome shotgun (WGS) entry which is preliminary data.</text>
</comment>
<dbReference type="PANTHER" id="PTHR43394:SF1">
    <property type="entry name" value="ATP-BINDING CASSETTE SUB-FAMILY B MEMBER 10, MITOCHONDRIAL"/>
    <property type="match status" value="1"/>
</dbReference>
<evidence type="ECO:0000256" key="3">
    <source>
        <dbReference type="ARBA" id="ARBA00022741"/>
    </source>
</evidence>
<dbReference type="InterPro" id="IPR011527">
    <property type="entry name" value="ABC1_TM_dom"/>
</dbReference>
<comment type="subcellular location">
    <subcellularLocation>
        <location evidence="1">Cell membrane</location>
        <topology evidence="1">Multi-pass membrane protein</topology>
    </subcellularLocation>
</comment>
<dbReference type="EMBL" id="PNCJ01000046">
    <property type="protein sequence ID" value="TMP32583.1"/>
    <property type="molecule type" value="Genomic_DNA"/>
</dbReference>
<dbReference type="Pfam" id="PF00005">
    <property type="entry name" value="ABC_tran"/>
    <property type="match status" value="1"/>
</dbReference>
<dbReference type="InterPro" id="IPR003593">
    <property type="entry name" value="AAA+_ATPase"/>
</dbReference>
<feature type="transmembrane region" description="Helical" evidence="7">
    <location>
        <begin position="275"/>
        <end position="303"/>
    </location>
</feature>
<dbReference type="Gene3D" id="3.40.50.300">
    <property type="entry name" value="P-loop containing nucleotide triphosphate hydrolases"/>
    <property type="match status" value="1"/>
</dbReference>
<gene>
    <name evidence="10" type="ORF">CWB98_21555</name>
</gene>
<evidence type="ECO:0008006" key="12">
    <source>
        <dbReference type="Google" id="ProtNLM"/>
    </source>
</evidence>
<dbReference type="SMART" id="SM00382">
    <property type="entry name" value="AAA"/>
    <property type="match status" value="1"/>
</dbReference>
<keyword evidence="6 7" id="KW-0472">Membrane</keyword>
<dbReference type="GO" id="GO:0005524">
    <property type="term" value="F:ATP binding"/>
    <property type="evidence" value="ECO:0007669"/>
    <property type="project" value="UniProtKB-KW"/>
</dbReference>
<evidence type="ECO:0000256" key="6">
    <source>
        <dbReference type="ARBA" id="ARBA00023136"/>
    </source>
</evidence>
<evidence type="ECO:0000256" key="5">
    <source>
        <dbReference type="ARBA" id="ARBA00022989"/>
    </source>
</evidence>
<feature type="domain" description="ABC transmembrane type-1" evidence="9">
    <location>
        <begin position="50"/>
        <end position="324"/>
    </location>
</feature>
<proteinExistence type="predicted"/>
<feature type="transmembrane region" description="Helical" evidence="7">
    <location>
        <begin position="165"/>
        <end position="187"/>
    </location>
</feature>
<dbReference type="SUPFAM" id="SSF52540">
    <property type="entry name" value="P-loop containing nucleoside triphosphate hydrolases"/>
    <property type="match status" value="1"/>
</dbReference>
<evidence type="ECO:0000256" key="2">
    <source>
        <dbReference type="ARBA" id="ARBA00022692"/>
    </source>
</evidence>
<evidence type="ECO:0000313" key="10">
    <source>
        <dbReference type="EMBL" id="TMP32583.1"/>
    </source>
</evidence>
<dbReference type="InterPro" id="IPR003439">
    <property type="entry name" value="ABC_transporter-like_ATP-bd"/>
</dbReference>
<evidence type="ECO:0000256" key="1">
    <source>
        <dbReference type="ARBA" id="ARBA00004651"/>
    </source>
</evidence>
<dbReference type="PROSITE" id="PS50893">
    <property type="entry name" value="ABC_TRANSPORTER_2"/>
    <property type="match status" value="1"/>
</dbReference>
<dbReference type="GO" id="GO:0015421">
    <property type="term" value="F:ABC-type oligopeptide transporter activity"/>
    <property type="evidence" value="ECO:0007669"/>
    <property type="project" value="TreeGrafter"/>
</dbReference>
<evidence type="ECO:0000259" key="9">
    <source>
        <dbReference type="PROSITE" id="PS50929"/>
    </source>
</evidence>
<reference evidence="11" key="2">
    <citation type="submission" date="2019-06" db="EMBL/GenBank/DDBJ databases">
        <title>Co-occurence of chitin degradation, pigmentation and bioactivity in marine Pseudoalteromonas.</title>
        <authorList>
            <person name="Sonnenschein E.C."/>
            <person name="Bech P.K."/>
        </authorList>
    </citation>
    <scope>NUCLEOTIDE SEQUENCE [LARGE SCALE GENOMIC DNA]</scope>
    <source>
        <strain evidence="11">S2599</strain>
    </source>
</reference>
<dbReference type="Proteomes" id="UP000306719">
    <property type="component" value="Unassembled WGS sequence"/>
</dbReference>
<dbReference type="Pfam" id="PF00664">
    <property type="entry name" value="ABC_membrane"/>
    <property type="match status" value="1"/>
</dbReference>
<protein>
    <recommendedName>
        <fullName evidence="12">ABC transporter ATP-binding protein</fullName>
    </recommendedName>
</protein>
<dbReference type="PANTHER" id="PTHR43394">
    <property type="entry name" value="ATP-DEPENDENT PERMEASE MDL1, MITOCHONDRIAL"/>
    <property type="match status" value="1"/>
</dbReference>
<name>A0A5S3WTA4_9GAMM</name>
<evidence type="ECO:0000313" key="11">
    <source>
        <dbReference type="Proteomes" id="UP000306719"/>
    </source>
</evidence>
<dbReference type="InterPro" id="IPR036640">
    <property type="entry name" value="ABC1_TM_sf"/>
</dbReference>
<keyword evidence="2 7" id="KW-0812">Transmembrane</keyword>
<dbReference type="InterPro" id="IPR017871">
    <property type="entry name" value="ABC_transporter-like_CS"/>
</dbReference>
<keyword evidence="5 7" id="KW-1133">Transmembrane helix</keyword>
<dbReference type="OrthoDB" id="9782586at2"/>
<dbReference type="Gene3D" id="1.20.1560.10">
    <property type="entry name" value="ABC transporter type 1, transmembrane domain"/>
    <property type="match status" value="1"/>
</dbReference>